<evidence type="ECO:0000313" key="2">
    <source>
        <dbReference type="EMBL" id="KHQ50367.1"/>
    </source>
</evidence>
<name>A0A0B3RR44_9RHOB</name>
<feature type="compositionally biased region" description="Basic and acidic residues" evidence="1">
    <location>
        <begin position="61"/>
        <end position="76"/>
    </location>
</feature>
<evidence type="ECO:0000256" key="1">
    <source>
        <dbReference type="SAM" id="MobiDB-lite"/>
    </source>
</evidence>
<protein>
    <submittedName>
        <fullName evidence="2">Uncharacterized protein</fullName>
    </submittedName>
</protein>
<dbReference type="EMBL" id="JSUQ01000027">
    <property type="protein sequence ID" value="KHQ50367.1"/>
    <property type="molecule type" value="Genomic_DNA"/>
</dbReference>
<dbReference type="Proteomes" id="UP000030960">
    <property type="component" value="Unassembled WGS sequence"/>
</dbReference>
<organism evidence="2 3">
    <name type="scientific">Mameliella alba</name>
    <dbReference type="NCBI Taxonomy" id="561184"/>
    <lineage>
        <taxon>Bacteria</taxon>
        <taxon>Pseudomonadati</taxon>
        <taxon>Pseudomonadota</taxon>
        <taxon>Alphaproteobacteria</taxon>
        <taxon>Rhodobacterales</taxon>
        <taxon>Roseobacteraceae</taxon>
        <taxon>Mameliella</taxon>
    </lineage>
</organism>
<feature type="region of interest" description="Disordered" evidence="1">
    <location>
        <begin position="61"/>
        <end position="83"/>
    </location>
</feature>
<accession>A0A0B3RR44</accession>
<keyword evidence="3" id="KW-1185">Reference proteome</keyword>
<dbReference type="AlphaFoldDB" id="A0A0B3RR44"/>
<dbReference type="OrthoDB" id="7873792at2"/>
<dbReference type="RefSeq" id="WP_139022716.1">
    <property type="nucleotide sequence ID" value="NZ_JSUQ01000027.1"/>
</dbReference>
<gene>
    <name evidence="2" type="ORF">OA50_05042</name>
</gene>
<sequence>MSGAAGSYHTNPFPTRADDERVLAILDVISHEGAKAARARFGLTNSATQGMRTRFLNPKYQPEDKCRRKANRDGGMPRRWWAS</sequence>
<reference evidence="2 3" key="1">
    <citation type="submission" date="2014-10" db="EMBL/GenBank/DDBJ databases">
        <title>Genome sequence of Ponticoccus sp. strain UMTAT08 isolated from clonal culture of toxic dinoflagellate Alexandrium tamiyavanichii.</title>
        <authorList>
            <person name="Gan H.Y."/>
            <person name="Muhd D.-D."/>
            <person name="Mohd Noor M.E."/>
            <person name="Yeong Y.S."/>
            <person name="Usup G."/>
        </authorList>
    </citation>
    <scope>NUCLEOTIDE SEQUENCE [LARGE SCALE GENOMIC DNA]</scope>
    <source>
        <strain evidence="2 3">UMTAT08</strain>
    </source>
</reference>
<proteinExistence type="predicted"/>
<evidence type="ECO:0000313" key="3">
    <source>
        <dbReference type="Proteomes" id="UP000030960"/>
    </source>
</evidence>
<comment type="caution">
    <text evidence="2">The sequence shown here is derived from an EMBL/GenBank/DDBJ whole genome shotgun (WGS) entry which is preliminary data.</text>
</comment>